<accession>A0ABP0YWP2</accession>
<evidence type="ECO:0000256" key="2">
    <source>
        <dbReference type="ARBA" id="ARBA00008767"/>
    </source>
</evidence>
<keyword evidence="9" id="KW-1185">Reference proteome</keyword>
<evidence type="ECO:0000256" key="5">
    <source>
        <dbReference type="ARBA" id="ARBA00023163"/>
    </source>
</evidence>
<dbReference type="Proteomes" id="UP001642487">
    <property type="component" value="Chromosome 5"/>
</dbReference>
<proteinExistence type="inferred from homology"/>
<evidence type="ECO:0000313" key="8">
    <source>
        <dbReference type="EMBL" id="CAK9323165.1"/>
    </source>
</evidence>
<evidence type="ECO:0000259" key="7">
    <source>
        <dbReference type="Pfam" id="PF10406"/>
    </source>
</evidence>
<reference evidence="8 9" key="1">
    <citation type="submission" date="2024-03" db="EMBL/GenBank/DDBJ databases">
        <authorList>
            <person name="Gkanogiannis A."/>
            <person name="Becerra Lopez-Lavalle L."/>
        </authorList>
    </citation>
    <scope>NUCLEOTIDE SEQUENCE [LARGE SCALE GENOMIC DNA]</scope>
</reference>
<dbReference type="EMBL" id="OZ021739">
    <property type="protein sequence ID" value="CAK9323165.1"/>
    <property type="molecule type" value="Genomic_DNA"/>
</dbReference>
<keyword evidence="6" id="KW-0539">Nucleus</keyword>
<dbReference type="InterPro" id="IPR037818">
    <property type="entry name" value="TAF8"/>
</dbReference>
<evidence type="ECO:0000256" key="3">
    <source>
        <dbReference type="ARBA" id="ARBA00017307"/>
    </source>
</evidence>
<organism evidence="8 9">
    <name type="scientific">Citrullus colocynthis</name>
    <name type="common">colocynth</name>
    <dbReference type="NCBI Taxonomy" id="252529"/>
    <lineage>
        <taxon>Eukaryota</taxon>
        <taxon>Viridiplantae</taxon>
        <taxon>Streptophyta</taxon>
        <taxon>Embryophyta</taxon>
        <taxon>Tracheophyta</taxon>
        <taxon>Spermatophyta</taxon>
        <taxon>Magnoliopsida</taxon>
        <taxon>eudicotyledons</taxon>
        <taxon>Gunneridae</taxon>
        <taxon>Pentapetalae</taxon>
        <taxon>rosids</taxon>
        <taxon>fabids</taxon>
        <taxon>Cucurbitales</taxon>
        <taxon>Cucurbitaceae</taxon>
        <taxon>Benincaseae</taxon>
        <taxon>Citrullus</taxon>
    </lineage>
</organism>
<feature type="domain" description="Transcription factor TFIID subunit 8 C-terminal" evidence="7">
    <location>
        <begin position="56"/>
        <end position="96"/>
    </location>
</feature>
<comment type="similarity">
    <text evidence="2">Belongs to the TAF8 family.</text>
</comment>
<protein>
    <recommendedName>
        <fullName evidence="3">Transcription initiation factor TFIID subunit 8</fullName>
    </recommendedName>
</protein>
<keyword evidence="4" id="KW-0805">Transcription regulation</keyword>
<gene>
    <name evidence="8" type="ORF">CITCOLO1_LOCUS15338</name>
</gene>
<sequence>MKLKEQQSSNSKITEAVSSVEGCLELLLCNGAGFQSFKEESISSFVQIGETPPSKHIPKWLAAFPDNHAYSHSTLWRRKPREPCVNKIELAGQRRQRCGGGTRERLMPIRWSLRGSGGSDIEFSRRESNSLLGTCLQEMKDEIGLSSENSIGKDGIIHLSGPEVFDPTIEAINGGGFPNILHDKACCSFQLRSLQDISRRVYEFEC</sequence>
<dbReference type="CDD" id="cd08049">
    <property type="entry name" value="TAF8"/>
    <property type="match status" value="1"/>
</dbReference>
<evidence type="ECO:0000256" key="4">
    <source>
        <dbReference type="ARBA" id="ARBA00023015"/>
    </source>
</evidence>
<evidence type="ECO:0000256" key="1">
    <source>
        <dbReference type="ARBA" id="ARBA00004123"/>
    </source>
</evidence>
<keyword evidence="5" id="KW-0804">Transcription</keyword>
<dbReference type="Pfam" id="PF10406">
    <property type="entry name" value="TAF8_C"/>
    <property type="match status" value="1"/>
</dbReference>
<evidence type="ECO:0000256" key="6">
    <source>
        <dbReference type="ARBA" id="ARBA00023242"/>
    </source>
</evidence>
<name>A0ABP0YWP2_9ROSI</name>
<dbReference type="InterPro" id="IPR019473">
    <property type="entry name" value="TFIID_su8_C"/>
</dbReference>
<dbReference type="PANTHER" id="PTHR46338">
    <property type="entry name" value="TRANSCRIPTION INITIATION FACTOR TFIID SUBUNIT 8"/>
    <property type="match status" value="1"/>
</dbReference>
<evidence type="ECO:0000313" key="9">
    <source>
        <dbReference type="Proteomes" id="UP001642487"/>
    </source>
</evidence>
<dbReference type="PANTHER" id="PTHR46338:SF1">
    <property type="entry name" value="TRANSCRIPTION INITIATION FACTOR TFIID SUBUNIT 8"/>
    <property type="match status" value="1"/>
</dbReference>
<comment type="subcellular location">
    <subcellularLocation>
        <location evidence="1">Nucleus</location>
    </subcellularLocation>
</comment>